<evidence type="ECO:0000259" key="3">
    <source>
        <dbReference type="Pfam" id="PF25954"/>
    </source>
</evidence>
<evidence type="ECO:0000313" key="6">
    <source>
        <dbReference type="Proteomes" id="UP000182983"/>
    </source>
</evidence>
<dbReference type="InterPro" id="IPR058792">
    <property type="entry name" value="Beta-barrel_RND_2"/>
</dbReference>
<evidence type="ECO:0000256" key="1">
    <source>
        <dbReference type="ARBA" id="ARBA00009477"/>
    </source>
</evidence>
<dbReference type="GO" id="GO:0015562">
    <property type="term" value="F:efflux transmembrane transporter activity"/>
    <property type="evidence" value="ECO:0007669"/>
    <property type="project" value="TreeGrafter"/>
</dbReference>
<reference evidence="6" key="1">
    <citation type="submission" date="2016-10" db="EMBL/GenBank/DDBJ databases">
        <authorList>
            <person name="Varghese N."/>
            <person name="Submissions S."/>
        </authorList>
    </citation>
    <scope>NUCLEOTIDE SEQUENCE [LARGE SCALE GENOMIC DNA]</scope>
    <source>
        <strain evidence="6">DSM 13234</strain>
    </source>
</reference>
<protein>
    <submittedName>
        <fullName evidence="5">RND family efflux transporter, MFP subunit</fullName>
    </submittedName>
</protein>
<keyword evidence="2" id="KW-0732">Signal</keyword>
<dbReference type="Pfam" id="PF25954">
    <property type="entry name" value="Beta-barrel_RND_2"/>
    <property type="match status" value="1"/>
</dbReference>
<dbReference type="Pfam" id="PF25984">
    <property type="entry name" value="BSH_YknX"/>
    <property type="match status" value="1"/>
</dbReference>
<organism evidence="5 6">
    <name type="scientific">Magnetospirillum fulvum</name>
    <name type="common">Rhodospirillum fulvum</name>
    <dbReference type="NCBI Taxonomy" id="1082"/>
    <lineage>
        <taxon>Bacteria</taxon>
        <taxon>Pseudomonadati</taxon>
        <taxon>Pseudomonadota</taxon>
        <taxon>Alphaproteobacteria</taxon>
        <taxon>Rhodospirillales</taxon>
        <taxon>Rhodospirillaceae</taxon>
        <taxon>Magnetospirillum</taxon>
    </lineage>
</organism>
<comment type="similarity">
    <text evidence="1">Belongs to the membrane fusion protein (MFP) (TC 8.A.1) family.</text>
</comment>
<dbReference type="OrthoDB" id="9806939at2"/>
<dbReference type="InterPro" id="IPR006143">
    <property type="entry name" value="RND_pump_MFP"/>
</dbReference>
<evidence type="ECO:0000313" key="5">
    <source>
        <dbReference type="EMBL" id="SEH32425.1"/>
    </source>
</evidence>
<name>A0A1H6HDY7_MAGFU</name>
<dbReference type="GO" id="GO:1990281">
    <property type="term" value="C:efflux pump complex"/>
    <property type="evidence" value="ECO:0007669"/>
    <property type="project" value="TreeGrafter"/>
</dbReference>
<dbReference type="Gene3D" id="2.40.420.20">
    <property type="match status" value="1"/>
</dbReference>
<dbReference type="Proteomes" id="UP000182983">
    <property type="component" value="Unassembled WGS sequence"/>
</dbReference>
<dbReference type="RefSeq" id="WP_074766609.1">
    <property type="nucleotide sequence ID" value="NZ_FNWO01000004.1"/>
</dbReference>
<keyword evidence="6" id="KW-1185">Reference proteome</keyword>
<feature type="domain" description="CusB-like beta-barrel" evidence="3">
    <location>
        <begin position="192"/>
        <end position="262"/>
    </location>
</feature>
<accession>A0A1H6HDY7</accession>
<dbReference type="InterPro" id="IPR058639">
    <property type="entry name" value="BSH_YknX-like"/>
</dbReference>
<feature type="chain" id="PRO_5010267462" evidence="2">
    <location>
        <begin position="26"/>
        <end position="335"/>
    </location>
</feature>
<gene>
    <name evidence="5" type="ORF">SAMN04244559_01242</name>
</gene>
<evidence type="ECO:0000256" key="2">
    <source>
        <dbReference type="SAM" id="SignalP"/>
    </source>
</evidence>
<evidence type="ECO:0000259" key="4">
    <source>
        <dbReference type="Pfam" id="PF25984"/>
    </source>
</evidence>
<dbReference type="Gene3D" id="2.40.50.100">
    <property type="match status" value="1"/>
</dbReference>
<dbReference type="PANTHER" id="PTHR30469">
    <property type="entry name" value="MULTIDRUG RESISTANCE PROTEIN MDTA"/>
    <property type="match status" value="1"/>
</dbReference>
<dbReference type="AlphaFoldDB" id="A0A1H6HDY7"/>
<dbReference type="Gene3D" id="2.40.30.170">
    <property type="match status" value="1"/>
</dbReference>
<dbReference type="SUPFAM" id="SSF111369">
    <property type="entry name" value="HlyD-like secretion proteins"/>
    <property type="match status" value="1"/>
</dbReference>
<dbReference type="EMBL" id="FNWO01000004">
    <property type="protein sequence ID" value="SEH32425.1"/>
    <property type="molecule type" value="Genomic_DNA"/>
</dbReference>
<feature type="domain" description="YknX-like barrel-sandwich hybrid" evidence="4">
    <location>
        <begin position="68"/>
        <end position="170"/>
    </location>
</feature>
<proteinExistence type="inferred from homology"/>
<feature type="signal peptide" evidence="2">
    <location>
        <begin position="1"/>
        <end position="25"/>
    </location>
</feature>
<sequence>MSRRILSRLPALLLLLALAGGGAWAWQQGGGTEVETVRLRQGPAVEAIYATGTVEPEKWARIAPVMPGRIAEILVREGDRVREGQPLARLDDREARAKIAELEAKAAYWREEMERAASLANSGIRPRESAQKSRSEYEQVVATINAARQRRSDLMVTAPIDGIVLRRDGEIGELAEIKDALFWVGAPKPLRITAEVDEEDIARVHVGQKVLIKADAFIDRVLEARVDRITPKGDPINKTFRVRVILPDDSPLLIGMTTEINIIVAERTGAQLLPATALLDGKVMTIENGEARLRPVTLGIRGRTVVEIASGLGPDDVVVAAPPPGLKAGDRVRAK</sequence>
<dbReference type="NCBIfam" id="TIGR01730">
    <property type="entry name" value="RND_mfp"/>
    <property type="match status" value="1"/>
</dbReference>